<reference evidence="2 3" key="1">
    <citation type="submission" date="2020-10" db="EMBL/GenBank/DDBJ databases">
        <title>Complete genome sequence of Paludibaculum fermentans P105T, a facultatively anaerobic acidobacterium capable of dissimilatory Fe(III) reduction.</title>
        <authorList>
            <person name="Dedysh S.N."/>
            <person name="Beletsky A.V."/>
            <person name="Kulichevskaya I.S."/>
            <person name="Mardanov A.V."/>
            <person name="Ravin N.V."/>
        </authorList>
    </citation>
    <scope>NUCLEOTIDE SEQUENCE [LARGE SCALE GENOMIC DNA]</scope>
    <source>
        <strain evidence="2 3">P105</strain>
    </source>
</reference>
<name>A0A7S7NWF1_PALFE</name>
<dbReference type="GO" id="GO:0003677">
    <property type="term" value="F:DNA binding"/>
    <property type="evidence" value="ECO:0007669"/>
    <property type="project" value="InterPro"/>
</dbReference>
<feature type="domain" description="HTH luxR-type" evidence="1">
    <location>
        <begin position="61"/>
        <end position="118"/>
    </location>
</feature>
<dbReference type="EMBL" id="CP063849">
    <property type="protein sequence ID" value="QOY91005.1"/>
    <property type="molecule type" value="Genomic_DNA"/>
</dbReference>
<accession>A0A7S7NWF1</accession>
<dbReference type="SUPFAM" id="SSF46894">
    <property type="entry name" value="C-terminal effector domain of the bipartite response regulators"/>
    <property type="match status" value="1"/>
</dbReference>
<evidence type="ECO:0000259" key="1">
    <source>
        <dbReference type="SMART" id="SM00421"/>
    </source>
</evidence>
<organism evidence="2 3">
    <name type="scientific">Paludibaculum fermentans</name>
    <dbReference type="NCBI Taxonomy" id="1473598"/>
    <lineage>
        <taxon>Bacteria</taxon>
        <taxon>Pseudomonadati</taxon>
        <taxon>Acidobacteriota</taxon>
        <taxon>Terriglobia</taxon>
        <taxon>Bryobacterales</taxon>
        <taxon>Bryobacteraceae</taxon>
        <taxon>Paludibaculum</taxon>
    </lineage>
</organism>
<dbReference type="Proteomes" id="UP000593892">
    <property type="component" value="Chromosome"/>
</dbReference>
<evidence type="ECO:0000313" key="3">
    <source>
        <dbReference type="Proteomes" id="UP000593892"/>
    </source>
</evidence>
<evidence type="ECO:0000313" key="2">
    <source>
        <dbReference type="EMBL" id="QOY91005.1"/>
    </source>
</evidence>
<dbReference type="GO" id="GO:0006355">
    <property type="term" value="P:regulation of DNA-templated transcription"/>
    <property type="evidence" value="ECO:0007669"/>
    <property type="project" value="InterPro"/>
</dbReference>
<dbReference type="InterPro" id="IPR016032">
    <property type="entry name" value="Sig_transdc_resp-reg_C-effctor"/>
</dbReference>
<dbReference type="InterPro" id="IPR000792">
    <property type="entry name" value="Tscrpt_reg_LuxR_C"/>
</dbReference>
<proteinExistence type="predicted"/>
<dbReference type="InterPro" id="IPR036388">
    <property type="entry name" value="WH-like_DNA-bd_sf"/>
</dbReference>
<dbReference type="AlphaFoldDB" id="A0A7S7NWF1"/>
<keyword evidence="3" id="KW-1185">Reference proteome</keyword>
<dbReference type="RefSeq" id="WP_194452660.1">
    <property type="nucleotide sequence ID" value="NZ_CP063849.1"/>
</dbReference>
<gene>
    <name evidence="2" type="ORF">IRI77_13990</name>
</gene>
<protein>
    <submittedName>
        <fullName evidence="2">Helix-turn-helix transcriptional regulator</fullName>
    </submittedName>
</protein>
<dbReference type="Pfam" id="PF00196">
    <property type="entry name" value="GerE"/>
    <property type="match status" value="1"/>
</dbReference>
<dbReference type="SMART" id="SM00421">
    <property type="entry name" value="HTH_LUXR"/>
    <property type="match status" value="1"/>
</dbReference>
<dbReference type="KEGG" id="pfer:IRI77_13990"/>
<dbReference type="Gene3D" id="1.10.10.10">
    <property type="entry name" value="Winged helix-like DNA-binding domain superfamily/Winged helix DNA-binding domain"/>
    <property type="match status" value="1"/>
</dbReference>
<sequence length="127" mass="13724">MPDSEDRAGGLVQIERSAGQAPLLAWATPLVNGSPTPTYRAVAIVDPARRQLTASAALEATFRFTKAEMRLAEQMMNGKSPAEAAQALGITIHTVRTYLKRLYHKAGVRTQATLVRRLLQAAQALPS</sequence>